<dbReference type="SUPFAM" id="SSF53448">
    <property type="entry name" value="Nucleotide-diphospho-sugar transferases"/>
    <property type="match status" value="1"/>
</dbReference>
<dbReference type="AlphaFoldDB" id="A0A537JN92"/>
<dbReference type="Pfam" id="PF00535">
    <property type="entry name" value="Glycos_transf_2"/>
    <property type="match status" value="1"/>
</dbReference>
<dbReference type="Gene3D" id="3.90.550.10">
    <property type="entry name" value="Spore Coat Polysaccharide Biosynthesis Protein SpsA, Chain A"/>
    <property type="match status" value="1"/>
</dbReference>
<dbReference type="InterPro" id="IPR001173">
    <property type="entry name" value="Glyco_trans_2-like"/>
</dbReference>
<feature type="non-terminal residue" evidence="2">
    <location>
        <position position="1"/>
    </location>
</feature>
<evidence type="ECO:0000259" key="1">
    <source>
        <dbReference type="Pfam" id="PF00535"/>
    </source>
</evidence>
<comment type="caution">
    <text evidence="2">The sequence shown here is derived from an EMBL/GenBank/DDBJ whole genome shotgun (WGS) entry which is preliminary data.</text>
</comment>
<sequence length="254" mass="28093">LIVLDNSSTDETPAVIRGFSDERIRHVVHPPCRIAEARNRGLREARGEFIAFLDDDDEWLPLKLACQVGALERGPESLGLVYGGFVRIDDRGTEYAHHTPALHGKILSALLWQRDPFTGSASNPMMRASALRALGGFNGALATSEDWELYLRLAERFEIGCVPETVVRIRTHAAARLGDRIDEARRVEELVLDRYGAAKLCRTGAVREGRARFLDAIKADPVNPLAYAQYGLSLLGGGAYARVHGLWARLRARP</sequence>
<gene>
    <name evidence="2" type="ORF">E6H04_00240</name>
</gene>
<evidence type="ECO:0000313" key="3">
    <source>
        <dbReference type="Proteomes" id="UP000320048"/>
    </source>
</evidence>
<dbReference type="InterPro" id="IPR029044">
    <property type="entry name" value="Nucleotide-diphossugar_trans"/>
</dbReference>
<organism evidence="2 3">
    <name type="scientific">Candidatus Segetimicrobium genomatis</name>
    <dbReference type="NCBI Taxonomy" id="2569760"/>
    <lineage>
        <taxon>Bacteria</taxon>
        <taxon>Bacillati</taxon>
        <taxon>Candidatus Sysuimicrobiota</taxon>
        <taxon>Candidatus Sysuimicrobiia</taxon>
        <taxon>Candidatus Sysuimicrobiales</taxon>
        <taxon>Candidatus Segetimicrobiaceae</taxon>
        <taxon>Candidatus Segetimicrobium</taxon>
    </lineage>
</organism>
<dbReference type="PANTHER" id="PTHR43685">
    <property type="entry name" value="GLYCOSYLTRANSFERASE"/>
    <property type="match status" value="1"/>
</dbReference>
<keyword evidence="2" id="KW-0808">Transferase</keyword>
<reference evidence="2 3" key="1">
    <citation type="journal article" date="2019" name="Nat. Microbiol.">
        <title>Mediterranean grassland soil C-N compound turnover is dependent on rainfall and depth, and is mediated by genomically divergent microorganisms.</title>
        <authorList>
            <person name="Diamond S."/>
            <person name="Andeer P.F."/>
            <person name="Li Z."/>
            <person name="Crits-Christoph A."/>
            <person name="Burstein D."/>
            <person name="Anantharaman K."/>
            <person name="Lane K.R."/>
            <person name="Thomas B.C."/>
            <person name="Pan C."/>
            <person name="Northen T.R."/>
            <person name="Banfield J.F."/>
        </authorList>
    </citation>
    <scope>NUCLEOTIDE SEQUENCE [LARGE SCALE GENOMIC DNA]</scope>
    <source>
        <strain evidence="2">NP_7</strain>
    </source>
</reference>
<accession>A0A537JN92</accession>
<protein>
    <submittedName>
        <fullName evidence="2">Glycosyltransferase</fullName>
    </submittedName>
</protein>
<dbReference type="Proteomes" id="UP000320048">
    <property type="component" value="Unassembled WGS sequence"/>
</dbReference>
<dbReference type="EMBL" id="VBAO01000007">
    <property type="protein sequence ID" value="TMI85028.1"/>
    <property type="molecule type" value="Genomic_DNA"/>
</dbReference>
<evidence type="ECO:0000313" key="2">
    <source>
        <dbReference type="EMBL" id="TMI85028.1"/>
    </source>
</evidence>
<dbReference type="InterPro" id="IPR050834">
    <property type="entry name" value="Glycosyltransf_2"/>
</dbReference>
<name>A0A537JN92_9BACT</name>
<dbReference type="PANTHER" id="PTHR43685:SF2">
    <property type="entry name" value="GLYCOSYLTRANSFERASE 2-LIKE DOMAIN-CONTAINING PROTEIN"/>
    <property type="match status" value="1"/>
</dbReference>
<feature type="domain" description="Glycosyltransferase 2-like" evidence="1">
    <location>
        <begin position="1"/>
        <end position="134"/>
    </location>
</feature>
<proteinExistence type="predicted"/>
<dbReference type="GO" id="GO:0016740">
    <property type="term" value="F:transferase activity"/>
    <property type="evidence" value="ECO:0007669"/>
    <property type="project" value="UniProtKB-KW"/>
</dbReference>